<sequence>MGGIWEILKRTLQPQWAFCFRTLPKMDYFIDIVPAIPFVILSIEPEMLYVAVIYGLVVRALDAVEDEMGLSSEVKIPILKNFHEHIFDRDWHFPSGSSSNCRVLMDRFHLVRKALLELNKSHQEEIKDVIKRTGAGMAKFVDKEIETMDELNEYGQYIVGSMTAAAFTMFPPSRLKDLDSEYNLIANSIGSFLQIVDAICDYLEDIDAIPGPRKLWPREIWSKYVNELEDLKCEENSVEAVQCLNEMVMSSLVHVENCFKYLSALEYNPAMFRICAVLLVKEFGTLALSYNNIDVFKVKVKLRLGLRLKIFKRTRAMSDVYGAFFEFCSLMKSKVDKDDPSAMETLRRLDAIQNICINSGMLNYRNFYIMRSLEGYNPALIAGLSVLLTVLAGLSAHHLIV</sequence>
<keyword evidence="2" id="KW-0812">Transmembrane</keyword>
<dbReference type="Proteomes" id="UP000515151">
    <property type="component" value="Chromosome 2"/>
</dbReference>
<dbReference type="GO" id="GO:0051996">
    <property type="term" value="F:squalene synthase [NAD(P)H] activity"/>
    <property type="evidence" value="ECO:0007669"/>
    <property type="project" value="InterPro"/>
</dbReference>
<evidence type="ECO:0000313" key="4">
    <source>
        <dbReference type="RefSeq" id="XP_031384294.1"/>
    </source>
</evidence>
<dbReference type="PANTHER" id="PTHR11626">
    <property type="entry name" value="FARNESYL-DIPHOSPHATE FARNESYLTRANSFERASE"/>
    <property type="match status" value="1"/>
</dbReference>
<dbReference type="InterPro" id="IPR006449">
    <property type="entry name" value="Squal_synth-like"/>
</dbReference>
<dbReference type="NCBIfam" id="TIGR01559">
    <property type="entry name" value="squal_synth"/>
    <property type="match status" value="1"/>
</dbReference>
<dbReference type="InterPro" id="IPR002060">
    <property type="entry name" value="Squ/phyt_synthse"/>
</dbReference>
<dbReference type="Gene3D" id="1.10.600.10">
    <property type="entry name" value="Farnesyl Diphosphate Synthase"/>
    <property type="match status" value="1"/>
</dbReference>
<dbReference type="InterPro" id="IPR008949">
    <property type="entry name" value="Isoprenoid_synthase_dom_sf"/>
</dbReference>
<evidence type="ECO:0000313" key="3">
    <source>
        <dbReference type="Proteomes" id="UP000515151"/>
    </source>
</evidence>
<name>A0A6P8CPV4_PUNGR</name>
<dbReference type="GO" id="GO:0008610">
    <property type="term" value="P:lipid biosynthetic process"/>
    <property type="evidence" value="ECO:0007669"/>
    <property type="project" value="InterPro"/>
</dbReference>
<comment type="similarity">
    <text evidence="1">Belongs to the phytoene/squalene synthase family.</text>
</comment>
<dbReference type="RefSeq" id="XP_031384296.1">
    <property type="nucleotide sequence ID" value="XM_031528436.1"/>
</dbReference>
<dbReference type="OrthoDB" id="431150at2759"/>
<dbReference type="GeneID" id="116198096"/>
<dbReference type="SUPFAM" id="SSF48576">
    <property type="entry name" value="Terpenoid synthases"/>
    <property type="match status" value="1"/>
</dbReference>
<dbReference type="AlphaFoldDB" id="A0A6P8CPV4"/>
<keyword evidence="2" id="KW-0472">Membrane</keyword>
<dbReference type="InterPro" id="IPR044844">
    <property type="entry name" value="Trans_IPPS_euk-type"/>
</dbReference>
<accession>A0A6P8CPV4</accession>
<keyword evidence="3" id="KW-1185">Reference proteome</keyword>
<protein>
    <submittedName>
        <fullName evidence="4 5">Squalene synthase 2-like</fullName>
    </submittedName>
</protein>
<organism evidence="3 4">
    <name type="scientific">Punica granatum</name>
    <name type="common">Pomegranate</name>
    <dbReference type="NCBI Taxonomy" id="22663"/>
    <lineage>
        <taxon>Eukaryota</taxon>
        <taxon>Viridiplantae</taxon>
        <taxon>Streptophyta</taxon>
        <taxon>Embryophyta</taxon>
        <taxon>Tracheophyta</taxon>
        <taxon>Spermatophyta</taxon>
        <taxon>Magnoliopsida</taxon>
        <taxon>eudicotyledons</taxon>
        <taxon>Gunneridae</taxon>
        <taxon>Pentapetalae</taxon>
        <taxon>rosids</taxon>
        <taxon>malvids</taxon>
        <taxon>Myrtales</taxon>
        <taxon>Lythraceae</taxon>
        <taxon>Punica</taxon>
    </lineage>
</organism>
<dbReference type="GO" id="GO:0005789">
    <property type="term" value="C:endoplasmic reticulum membrane"/>
    <property type="evidence" value="ECO:0007669"/>
    <property type="project" value="TreeGrafter"/>
</dbReference>
<dbReference type="PANTHER" id="PTHR11626:SF2">
    <property type="entry name" value="SQUALENE SYNTHASE"/>
    <property type="match status" value="1"/>
</dbReference>
<dbReference type="Pfam" id="PF00494">
    <property type="entry name" value="SQS_PSY"/>
    <property type="match status" value="1"/>
</dbReference>
<proteinExistence type="inferred from homology"/>
<evidence type="ECO:0000256" key="2">
    <source>
        <dbReference type="SAM" id="Phobius"/>
    </source>
</evidence>
<dbReference type="GO" id="GO:0045338">
    <property type="term" value="P:farnesyl diphosphate metabolic process"/>
    <property type="evidence" value="ECO:0007669"/>
    <property type="project" value="InterPro"/>
</dbReference>
<reference evidence="3" key="1">
    <citation type="journal article" date="2020" name="Plant Biotechnol. J.">
        <title>The pomegranate (Punica granatum L.) draft genome dissects genetic divergence between soft- and hard-seeded cultivars.</title>
        <authorList>
            <person name="Luo X."/>
            <person name="Li H."/>
            <person name="Wu Z."/>
            <person name="Yao W."/>
            <person name="Zhao P."/>
            <person name="Cao D."/>
            <person name="Yu H."/>
            <person name="Li K."/>
            <person name="Poudel K."/>
            <person name="Zhao D."/>
            <person name="Zhang F."/>
            <person name="Xia X."/>
            <person name="Chen L."/>
            <person name="Wang Q."/>
            <person name="Jing D."/>
            <person name="Cao S."/>
        </authorList>
    </citation>
    <scope>NUCLEOTIDE SEQUENCE [LARGE SCALE GENOMIC DNA]</scope>
</reference>
<evidence type="ECO:0000256" key="1">
    <source>
        <dbReference type="ARBA" id="ARBA00006251"/>
    </source>
</evidence>
<dbReference type="FunFam" id="1.10.600.10:FF:000023">
    <property type="entry name" value="Squalene synthase"/>
    <property type="match status" value="1"/>
</dbReference>
<keyword evidence="2" id="KW-1133">Transmembrane helix</keyword>
<reference evidence="4 5" key="2">
    <citation type="submission" date="2025-04" db="UniProtKB">
        <authorList>
            <consortium name="RefSeq"/>
        </authorList>
    </citation>
    <scope>IDENTIFICATION</scope>
    <source>
        <tissue evidence="4 5">Leaf</tissue>
    </source>
</reference>
<gene>
    <name evidence="4 5" type="primary">LOC116198096</name>
</gene>
<dbReference type="RefSeq" id="XP_031384294.1">
    <property type="nucleotide sequence ID" value="XM_031528434.1"/>
</dbReference>
<evidence type="ECO:0000313" key="5">
    <source>
        <dbReference type="RefSeq" id="XP_031384296.1"/>
    </source>
</evidence>
<feature type="transmembrane region" description="Helical" evidence="2">
    <location>
        <begin position="379"/>
        <end position="400"/>
    </location>
</feature>